<protein>
    <submittedName>
        <fullName evidence="2">Uncharacterized protein</fullName>
    </submittedName>
</protein>
<comment type="caution">
    <text evidence="2">The sequence shown here is derived from an EMBL/GenBank/DDBJ whole genome shotgun (WGS) entry which is preliminary data.</text>
</comment>
<evidence type="ECO:0000256" key="1">
    <source>
        <dbReference type="SAM" id="MobiDB-lite"/>
    </source>
</evidence>
<accession>A0A3E0K8F1</accession>
<dbReference type="Proteomes" id="UP000257014">
    <property type="component" value="Unassembled WGS sequence"/>
</dbReference>
<name>A0A3E0K8F1_9BACI</name>
<organism evidence="2 3">
    <name type="scientific">Caldibacillus debilis</name>
    <dbReference type="NCBI Taxonomy" id="301148"/>
    <lineage>
        <taxon>Bacteria</taxon>
        <taxon>Bacillati</taxon>
        <taxon>Bacillota</taxon>
        <taxon>Bacilli</taxon>
        <taxon>Bacillales</taxon>
        <taxon>Bacillaceae</taxon>
        <taxon>Caldibacillus</taxon>
    </lineage>
</organism>
<proteinExistence type="predicted"/>
<dbReference type="AlphaFoldDB" id="A0A3E0K8F1"/>
<evidence type="ECO:0000313" key="3">
    <source>
        <dbReference type="Proteomes" id="UP000257014"/>
    </source>
</evidence>
<sequence length="62" mass="6801">MTAAGSLSSRGFPFSFSRNRKAHGKAASLRPAVCRDVNPLDRRIPGGPFPYEAGEPRRNMIK</sequence>
<dbReference type="EMBL" id="QEWE01000006">
    <property type="protein sequence ID" value="REJ31350.1"/>
    <property type="molecule type" value="Genomic_DNA"/>
</dbReference>
<evidence type="ECO:0000313" key="2">
    <source>
        <dbReference type="EMBL" id="REJ31350.1"/>
    </source>
</evidence>
<reference evidence="2 3" key="1">
    <citation type="submission" date="2018-03" db="EMBL/GenBank/DDBJ databases">
        <authorList>
            <person name="Keele B.F."/>
        </authorList>
    </citation>
    <scope>NUCLEOTIDE SEQUENCE [LARGE SCALE GENOMIC DNA]</scope>
    <source>
        <strain evidence="2">ZCTH4_d</strain>
    </source>
</reference>
<feature type="region of interest" description="Disordered" evidence="1">
    <location>
        <begin position="43"/>
        <end position="62"/>
    </location>
</feature>
<gene>
    <name evidence="2" type="ORF">C6P37_01550</name>
</gene>
<feature type="region of interest" description="Disordered" evidence="1">
    <location>
        <begin position="1"/>
        <end position="30"/>
    </location>
</feature>